<dbReference type="InterPro" id="IPR027304">
    <property type="entry name" value="Trigger_fact/SurA_dom_sf"/>
</dbReference>
<evidence type="ECO:0000313" key="2">
    <source>
        <dbReference type="Proteomes" id="UP000230833"/>
    </source>
</evidence>
<name>A0A2H0RKQ2_9BACT</name>
<dbReference type="Gene3D" id="1.10.4030.10">
    <property type="entry name" value="Porin chaperone SurA, peptide-binding domain"/>
    <property type="match status" value="1"/>
</dbReference>
<dbReference type="EMBL" id="PCYL01000005">
    <property type="protein sequence ID" value="PIR47122.1"/>
    <property type="molecule type" value="Genomic_DNA"/>
</dbReference>
<dbReference type="SUPFAM" id="SSF109998">
    <property type="entry name" value="Triger factor/SurA peptide-binding domain-like"/>
    <property type="match status" value="1"/>
</dbReference>
<organism evidence="1 2">
    <name type="scientific">Candidatus Vogelbacteria bacterium CG10_big_fil_rev_8_21_14_0_10_45_14</name>
    <dbReference type="NCBI Taxonomy" id="1975042"/>
    <lineage>
        <taxon>Bacteria</taxon>
        <taxon>Candidatus Vogeliibacteriota</taxon>
    </lineage>
</organism>
<evidence type="ECO:0008006" key="3">
    <source>
        <dbReference type="Google" id="ProtNLM"/>
    </source>
</evidence>
<dbReference type="AlphaFoldDB" id="A0A2H0RKQ2"/>
<comment type="caution">
    <text evidence="1">The sequence shown here is derived from an EMBL/GenBank/DDBJ whole genome shotgun (WGS) entry which is preliminary data.</text>
</comment>
<dbReference type="InterPro" id="IPR050245">
    <property type="entry name" value="PrsA_foldase"/>
</dbReference>
<gene>
    <name evidence="1" type="ORF">COV07_00400</name>
</gene>
<proteinExistence type="predicted"/>
<accession>A0A2H0RKQ2</accession>
<dbReference type="PANTHER" id="PTHR47245:SF2">
    <property type="entry name" value="PEPTIDYL-PROLYL CIS-TRANS ISOMERASE HP_0175-RELATED"/>
    <property type="match status" value="1"/>
</dbReference>
<dbReference type="PANTHER" id="PTHR47245">
    <property type="entry name" value="PEPTIDYLPROLYL ISOMERASE"/>
    <property type="match status" value="1"/>
</dbReference>
<dbReference type="Pfam" id="PF13624">
    <property type="entry name" value="SurA_N_3"/>
    <property type="match status" value="1"/>
</dbReference>
<protein>
    <recommendedName>
        <fullName evidence="3">Peptidylprolyl isomerase</fullName>
    </recommendedName>
</protein>
<dbReference type="Proteomes" id="UP000230833">
    <property type="component" value="Unassembled WGS sequence"/>
</dbReference>
<sequence length="219" mass="23435">MNKAIAIVVVILVVVLGAFAVRNNMSGQGALGATVATVNGEAVTQGELNLLLAEVNGNPEVVIPAEGTEEYKQFMETVLDQAVNNKLLLSHAISLGFKADEESVQTQLATVKGNFENDEAFQAELTKSDITEAVLVANMRRRSILGAYYESLSAENDLSVSDEEVKTFYDTQVASGEGAPSFEEIEAQIKELLSQQKGEQLLATIIADLRAKATVVSSL</sequence>
<evidence type="ECO:0000313" key="1">
    <source>
        <dbReference type="EMBL" id="PIR47122.1"/>
    </source>
</evidence>
<reference evidence="1 2" key="1">
    <citation type="submission" date="2017-09" db="EMBL/GenBank/DDBJ databases">
        <title>Depth-based differentiation of microbial function through sediment-hosted aquifers and enrichment of novel symbionts in the deep terrestrial subsurface.</title>
        <authorList>
            <person name="Probst A.J."/>
            <person name="Ladd B."/>
            <person name="Jarett J.K."/>
            <person name="Geller-Mcgrath D.E."/>
            <person name="Sieber C.M."/>
            <person name="Emerson J.B."/>
            <person name="Anantharaman K."/>
            <person name="Thomas B.C."/>
            <person name="Malmstrom R."/>
            <person name="Stieglmeier M."/>
            <person name="Klingl A."/>
            <person name="Woyke T."/>
            <person name="Ryan C.M."/>
            <person name="Banfield J.F."/>
        </authorList>
    </citation>
    <scope>NUCLEOTIDE SEQUENCE [LARGE SCALE GENOMIC DNA]</scope>
    <source>
        <strain evidence="1">CG10_big_fil_rev_8_21_14_0_10_45_14</strain>
    </source>
</reference>